<feature type="region of interest" description="Disordered" evidence="1">
    <location>
        <begin position="155"/>
        <end position="202"/>
    </location>
</feature>
<dbReference type="OrthoDB" id="6367651at2759"/>
<evidence type="ECO:0000256" key="3">
    <source>
        <dbReference type="SAM" id="SignalP"/>
    </source>
</evidence>
<keyword evidence="5" id="KW-1185">Reference proteome</keyword>
<sequence length="202" mass="21139">MHIISCFNIYLFQVVLTMLSAFLGLQQQFSVAVLERFSGVVTGLREEGLKQGFSLLSDLPASAQHLHHGTGARESPSLEDKTPGRPPSTCSSRSQTAWTGPASPGASTLSPGTCHTLTPGSAWPPDAISRRWSMVDGWSSLGSFSLLASRRWSVPEADGEGGTATGAGPWGGLTPTSRDSSVTRSPTHSRSTTPGNIASGVS</sequence>
<feature type="transmembrane region" description="Helical" evidence="2">
    <location>
        <begin position="7"/>
        <end position="25"/>
    </location>
</feature>
<feature type="compositionally biased region" description="Low complexity" evidence="1">
    <location>
        <begin position="172"/>
        <end position="194"/>
    </location>
</feature>
<evidence type="ECO:0000256" key="1">
    <source>
        <dbReference type="SAM" id="MobiDB-lite"/>
    </source>
</evidence>
<organism evidence="4 5">
    <name type="scientific">Portunus trituberculatus</name>
    <name type="common">Swimming crab</name>
    <name type="synonym">Neptunus trituberculatus</name>
    <dbReference type="NCBI Taxonomy" id="210409"/>
    <lineage>
        <taxon>Eukaryota</taxon>
        <taxon>Metazoa</taxon>
        <taxon>Ecdysozoa</taxon>
        <taxon>Arthropoda</taxon>
        <taxon>Crustacea</taxon>
        <taxon>Multicrustacea</taxon>
        <taxon>Malacostraca</taxon>
        <taxon>Eumalacostraca</taxon>
        <taxon>Eucarida</taxon>
        <taxon>Decapoda</taxon>
        <taxon>Pleocyemata</taxon>
        <taxon>Brachyura</taxon>
        <taxon>Eubrachyura</taxon>
        <taxon>Portunoidea</taxon>
        <taxon>Portunidae</taxon>
        <taxon>Portuninae</taxon>
        <taxon>Portunus</taxon>
    </lineage>
</organism>
<name>A0A5B7IVF3_PORTR</name>
<feature type="signal peptide" evidence="3">
    <location>
        <begin position="1"/>
        <end position="17"/>
    </location>
</feature>
<evidence type="ECO:0000313" key="4">
    <source>
        <dbReference type="EMBL" id="MPC86303.1"/>
    </source>
</evidence>
<feature type="region of interest" description="Disordered" evidence="1">
    <location>
        <begin position="66"/>
        <end position="118"/>
    </location>
</feature>
<dbReference type="Proteomes" id="UP000324222">
    <property type="component" value="Unassembled WGS sequence"/>
</dbReference>
<keyword evidence="3" id="KW-0732">Signal</keyword>
<protein>
    <submittedName>
        <fullName evidence="4">Uncharacterized protein</fullName>
    </submittedName>
</protein>
<keyword evidence="2" id="KW-0472">Membrane</keyword>
<feature type="compositionally biased region" description="Gly residues" evidence="1">
    <location>
        <begin position="160"/>
        <end position="171"/>
    </location>
</feature>
<comment type="caution">
    <text evidence="4">The sequence shown here is derived from an EMBL/GenBank/DDBJ whole genome shotgun (WGS) entry which is preliminary data.</text>
</comment>
<dbReference type="EMBL" id="VSRR010071067">
    <property type="protein sequence ID" value="MPC86303.1"/>
    <property type="molecule type" value="Genomic_DNA"/>
</dbReference>
<feature type="chain" id="PRO_5023121080" evidence="3">
    <location>
        <begin position="18"/>
        <end position="202"/>
    </location>
</feature>
<gene>
    <name evidence="4" type="ORF">E2C01_081126</name>
</gene>
<dbReference type="AlphaFoldDB" id="A0A5B7IVF3"/>
<reference evidence="4 5" key="1">
    <citation type="submission" date="2019-05" db="EMBL/GenBank/DDBJ databases">
        <title>Another draft genome of Portunus trituberculatus and its Hox gene families provides insights of decapod evolution.</title>
        <authorList>
            <person name="Jeong J.-H."/>
            <person name="Song I."/>
            <person name="Kim S."/>
            <person name="Choi T."/>
            <person name="Kim D."/>
            <person name="Ryu S."/>
            <person name="Kim W."/>
        </authorList>
    </citation>
    <scope>NUCLEOTIDE SEQUENCE [LARGE SCALE GENOMIC DNA]</scope>
    <source>
        <tissue evidence="4">Muscle</tissue>
    </source>
</reference>
<proteinExistence type="predicted"/>
<feature type="compositionally biased region" description="Polar residues" evidence="1">
    <location>
        <begin position="105"/>
        <end position="118"/>
    </location>
</feature>
<keyword evidence="2" id="KW-1133">Transmembrane helix</keyword>
<evidence type="ECO:0000256" key="2">
    <source>
        <dbReference type="SAM" id="Phobius"/>
    </source>
</evidence>
<feature type="compositionally biased region" description="Polar residues" evidence="1">
    <location>
        <begin position="88"/>
        <end position="98"/>
    </location>
</feature>
<keyword evidence="2" id="KW-0812">Transmembrane</keyword>
<evidence type="ECO:0000313" key="5">
    <source>
        <dbReference type="Proteomes" id="UP000324222"/>
    </source>
</evidence>
<accession>A0A5B7IVF3</accession>